<dbReference type="eggNOG" id="COG1555">
    <property type="taxonomic scope" value="Bacteria"/>
</dbReference>
<dbReference type="SUPFAM" id="SSF47781">
    <property type="entry name" value="RuvA domain 2-like"/>
    <property type="match status" value="1"/>
</dbReference>
<dbReference type="PANTHER" id="PTHR21180">
    <property type="entry name" value="ENDONUCLEASE/EXONUCLEASE/PHOSPHATASE FAMILY DOMAIN-CONTAINING PROTEIN 1"/>
    <property type="match status" value="1"/>
</dbReference>
<dbReference type="SMART" id="SM00278">
    <property type="entry name" value="HhH1"/>
    <property type="match status" value="2"/>
</dbReference>
<feature type="domain" description="Helix-hairpin-helix DNA-binding motif class 1" evidence="1">
    <location>
        <begin position="184"/>
        <end position="203"/>
    </location>
</feature>
<dbReference type="PATRIC" id="fig|572479.3.peg.644"/>
<evidence type="ECO:0000259" key="1">
    <source>
        <dbReference type="SMART" id="SM00278"/>
    </source>
</evidence>
<dbReference type="GO" id="GO:0003677">
    <property type="term" value="F:DNA binding"/>
    <property type="evidence" value="ECO:0007669"/>
    <property type="project" value="InterPro"/>
</dbReference>
<dbReference type="GO" id="GO:0015628">
    <property type="term" value="P:protein secretion by the type II secretion system"/>
    <property type="evidence" value="ECO:0007669"/>
    <property type="project" value="TreeGrafter"/>
</dbReference>
<dbReference type="PANTHER" id="PTHR21180:SF32">
    <property type="entry name" value="ENDONUCLEASE_EXONUCLEASE_PHOSPHATASE FAMILY DOMAIN-CONTAINING PROTEIN 1"/>
    <property type="match status" value="1"/>
</dbReference>
<evidence type="ECO:0000313" key="3">
    <source>
        <dbReference type="Proteomes" id="UP000006866"/>
    </source>
</evidence>
<dbReference type="Gene3D" id="1.10.150.310">
    <property type="entry name" value="Tex RuvX-like domain-like"/>
    <property type="match status" value="1"/>
</dbReference>
<gene>
    <name evidence="2" type="ordered locus">Hprae_0638</name>
</gene>
<reference evidence="3" key="1">
    <citation type="submission" date="2010-10" db="EMBL/GenBank/DDBJ databases">
        <title>The complete genome of Halanaerobium praevalens DSM 2228.</title>
        <authorList>
            <consortium name="US DOE Joint Genome Institute (JGI-PGF)"/>
            <person name="Lucas S."/>
            <person name="Copeland A."/>
            <person name="Lapidus A."/>
            <person name="Glavina del Rio T."/>
            <person name="Dalin E."/>
            <person name="Tice H."/>
            <person name="Bruce D."/>
            <person name="Goodwin L."/>
            <person name="Pitluck S."/>
            <person name="Kyrpides N."/>
            <person name="Mavromatis K."/>
            <person name="Ivanova N."/>
            <person name="Ovchinnikova G."/>
            <person name="Chertkov O."/>
            <person name="Detter J.C."/>
            <person name="Han C."/>
            <person name="Larimer F."/>
            <person name="Land M."/>
            <person name="Hauser L."/>
            <person name="Markowitz V."/>
            <person name="Cheng J.-F."/>
            <person name="Hugenholtz P."/>
            <person name="Woyke T."/>
            <person name="Wu D."/>
            <person name="Tindall B."/>
            <person name="Pomrenke H.G."/>
            <person name="Brambilla E."/>
            <person name="Klenk H.-P."/>
            <person name="Eisen J.A."/>
        </authorList>
    </citation>
    <scope>NUCLEOTIDE SEQUENCE [LARGE SCALE GENOMIC DNA]</scope>
    <source>
        <strain evidence="3">ATCC 33744 / DSM 2228 / GSL</strain>
    </source>
</reference>
<sequence>MKNKSKTIIIVVVIMALVFIAYSQKNLKNESDFKSLNDLSLKESSIASKSNNKKATKVIVHLSGAVKNPGVYKLTESDRLIDLIKAAGGLTTKADLDQINLAEKLFDGQKLKIPSLLKLKETSNLKAKNKVINQNYSSKNTDSKYLNINRASQAELESLSGIGPAKAATIIKYRSDNGPFAQKKDLLKISGIGPKTLANIEDEIVLR</sequence>
<dbReference type="Pfam" id="PF12836">
    <property type="entry name" value="HHH_3"/>
    <property type="match status" value="1"/>
</dbReference>
<feature type="domain" description="Helix-hairpin-helix DNA-binding motif class 1" evidence="1">
    <location>
        <begin position="154"/>
        <end position="173"/>
    </location>
</feature>
<dbReference type="Pfam" id="PF10531">
    <property type="entry name" value="SLBB"/>
    <property type="match status" value="1"/>
</dbReference>
<evidence type="ECO:0000313" key="2">
    <source>
        <dbReference type="EMBL" id="ADO76792.1"/>
    </source>
</evidence>
<dbReference type="NCBIfam" id="TIGR00426">
    <property type="entry name" value="competence protein ComEA helix-hairpin-helix repeat region"/>
    <property type="match status" value="1"/>
</dbReference>
<dbReference type="AlphaFoldDB" id="E3DQ41"/>
<dbReference type="InterPro" id="IPR004509">
    <property type="entry name" value="Competence_ComEA_HhH"/>
</dbReference>
<keyword evidence="3" id="KW-1185">Reference proteome</keyword>
<dbReference type="InterPro" id="IPR010994">
    <property type="entry name" value="RuvA_2-like"/>
</dbReference>
<dbReference type="STRING" id="572479.Hprae_0638"/>
<organism evidence="2 3">
    <name type="scientific">Halanaerobium praevalens (strain ATCC 33744 / DSM 2228 / GSL)</name>
    <dbReference type="NCBI Taxonomy" id="572479"/>
    <lineage>
        <taxon>Bacteria</taxon>
        <taxon>Bacillati</taxon>
        <taxon>Bacillota</taxon>
        <taxon>Clostridia</taxon>
        <taxon>Halanaerobiales</taxon>
        <taxon>Halanaerobiaceae</taxon>
        <taxon>Halanaerobium</taxon>
    </lineage>
</organism>
<dbReference type="GO" id="GO:0015627">
    <property type="term" value="C:type II protein secretion system complex"/>
    <property type="evidence" value="ECO:0007669"/>
    <property type="project" value="TreeGrafter"/>
</dbReference>
<protein>
    <submittedName>
        <fullName evidence="2">Competence protein ComEA helix-hairpin-helix repeat protein</fullName>
    </submittedName>
</protein>
<dbReference type="Gene3D" id="3.10.560.10">
    <property type="entry name" value="Outer membrane lipoprotein wza domain like"/>
    <property type="match status" value="1"/>
</dbReference>
<dbReference type="GO" id="GO:0006281">
    <property type="term" value="P:DNA repair"/>
    <property type="evidence" value="ECO:0007669"/>
    <property type="project" value="InterPro"/>
</dbReference>
<dbReference type="InterPro" id="IPR003583">
    <property type="entry name" value="Hlx-hairpin-Hlx_DNA-bd_motif"/>
</dbReference>
<dbReference type="EMBL" id="CP002175">
    <property type="protein sequence ID" value="ADO76792.1"/>
    <property type="molecule type" value="Genomic_DNA"/>
</dbReference>
<dbReference type="HOGENOM" id="CLU_052011_1_2_9"/>
<name>E3DQ41_HALPG</name>
<dbReference type="RefSeq" id="WP_014552825.1">
    <property type="nucleotide sequence ID" value="NC_017455.1"/>
</dbReference>
<dbReference type="KEGG" id="hpk:Hprae_0638"/>
<proteinExistence type="predicted"/>
<dbReference type="OrthoDB" id="9790239at2"/>
<reference evidence="2 3" key="2">
    <citation type="journal article" date="2011" name="Stand. Genomic Sci.">
        <title>Complete genome sequence of the extremely halophilic Halanaerobium praevalens type strain (GSL).</title>
        <authorList>
            <person name="Ivanova N."/>
            <person name="Sikorski J."/>
            <person name="Chertkov O."/>
            <person name="Nolan M."/>
            <person name="Lucas S."/>
            <person name="Hammon N."/>
            <person name="Deshpande S."/>
            <person name="Cheng J.F."/>
            <person name="Tapia R."/>
            <person name="Han C."/>
            <person name="Goodwin L."/>
            <person name="Pitluck S."/>
            <person name="Huntemann M."/>
            <person name="Liolios K."/>
            <person name="Pagani I."/>
            <person name="Mavromatis K."/>
            <person name="Ovchinikova G."/>
            <person name="Pati A."/>
            <person name="Chen A."/>
            <person name="Palaniappan K."/>
            <person name="Land M."/>
            <person name="Hauser L."/>
            <person name="Brambilla E.M."/>
            <person name="Kannan K.P."/>
            <person name="Rohde M."/>
            <person name="Tindall B.J."/>
            <person name="Goker M."/>
            <person name="Detter J.C."/>
            <person name="Woyke T."/>
            <person name="Bristow J."/>
            <person name="Eisen J.A."/>
            <person name="Markowitz V."/>
            <person name="Hugenholtz P."/>
            <person name="Kyrpides N.C."/>
            <person name="Klenk H.P."/>
            <person name="Lapidus A."/>
        </authorList>
    </citation>
    <scope>NUCLEOTIDE SEQUENCE [LARGE SCALE GENOMIC DNA]</scope>
    <source>
        <strain evidence="3">ATCC 33744 / DSM 2228 / GSL</strain>
    </source>
</reference>
<dbReference type="InterPro" id="IPR051675">
    <property type="entry name" value="Endo/Exo/Phosphatase_dom_1"/>
</dbReference>
<accession>E3DQ41</accession>
<dbReference type="InterPro" id="IPR019554">
    <property type="entry name" value="Soluble_ligand-bd"/>
</dbReference>
<dbReference type="Proteomes" id="UP000006866">
    <property type="component" value="Chromosome"/>
</dbReference>